<dbReference type="RefSeq" id="WP_188958280.1">
    <property type="nucleotide sequence ID" value="NZ_BMQW01000011.1"/>
</dbReference>
<dbReference type="EMBL" id="BMQW01000011">
    <property type="protein sequence ID" value="GGP96943.1"/>
    <property type="molecule type" value="Genomic_DNA"/>
</dbReference>
<evidence type="ECO:0000313" key="2">
    <source>
        <dbReference type="EMBL" id="GGP96943.1"/>
    </source>
</evidence>
<feature type="transmembrane region" description="Helical" evidence="1">
    <location>
        <begin position="27"/>
        <end position="45"/>
    </location>
</feature>
<keyword evidence="1" id="KW-1133">Transmembrane helix</keyword>
<reference evidence="3" key="1">
    <citation type="journal article" date="2019" name="Int. J. Syst. Evol. Microbiol.">
        <title>The Global Catalogue of Microorganisms (GCM) 10K type strain sequencing project: providing services to taxonomists for standard genome sequencing and annotation.</title>
        <authorList>
            <consortium name="The Broad Institute Genomics Platform"/>
            <consortium name="The Broad Institute Genome Sequencing Center for Infectious Disease"/>
            <person name="Wu L."/>
            <person name="Ma J."/>
        </authorList>
    </citation>
    <scope>NUCLEOTIDE SEQUENCE [LARGE SCALE GENOMIC DNA]</scope>
    <source>
        <strain evidence="3">JCM 32305</strain>
    </source>
</reference>
<keyword evidence="3" id="KW-1185">Reference proteome</keyword>
<evidence type="ECO:0000256" key="1">
    <source>
        <dbReference type="SAM" id="Phobius"/>
    </source>
</evidence>
<comment type="caution">
    <text evidence="2">The sequence shown here is derived from an EMBL/GenBank/DDBJ whole genome shotgun (WGS) entry which is preliminary data.</text>
</comment>
<keyword evidence="1" id="KW-0812">Transmembrane</keyword>
<proteinExistence type="predicted"/>
<name>A0ABQ2QWJ2_9GAMM</name>
<gene>
    <name evidence="2" type="ORF">GCM10009410_33550</name>
</gene>
<dbReference type="Proteomes" id="UP000654004">
    <property type="component" value="Unassembled WGS sequence"/>
</dbReference>
<evidence type="ECO:0000313" key="3">
    <source>
        <dbReference type="Proteomes" id="UP000654004"/>
    </source>
</evidence>
<organism evidence="2 3">
    <name type="scientific">Shewanella ulleungensis</name>
    <dbReference type="NCBI Taxonomy" id="2282699"/>
    <lineage>
        <taxon>Bacteria</taxon>
        <taxon>Pseudomonadati</taxon>
        <taxon>Pseudomonadota</taxon>
        <taxon>Gammaproteobacteria</taxon>
        <taxon>Alteromonadales</taxon>
        <taxon>Shewanellaceae</taxon>
        <taxon>Shewanella</taxon>
    </lineage>
</organism>
<keyword evidence="1" id="KW-0472">Membrane</keyword>
<accession>A0ABQ2QWJ2</accession>
<sequence>MTRIKTSKEGTNRHVNVLDQQHLYKPLIYALVMHSVLIIFIGWFWQKDTKQRVAALTTPVKYTAIKSYLITAQQYQLMQRNNEHSTPKEVLIPPKAVIPLPPATAPAKIEPIIATATLPVATKQNPKEPALKTEVKQNVSTHTTNVTTSLQQATSRYIQQHNNQQFEQLIDLQAASKNKPVGTMSEMDATLDFIELTPKIDTSQPQTLNHKLDPNRIVKQGDYCYKVVNLATQVNPHGWGLGFAEFCGEDKQKQQLTEAINNRVNKLKKPH</sequence>
<protein>
    <submittedName>
        <fullName evidence="2">Uncharacterized protein</fullName>
    </submittedName>
</protein>